<feature type="transmembrane region" description="Helical" evidence="1">
    <location>
        <begin position="18"/>
        <end position="38"/>
    </location>
</feature>
<keyword evidence="1" id="KW-0812">Transmembrane</keyword>
<evidence type="ECO:0000313" key="2">
    <source>
        <dbReference type="EMBL" id="MFB9768366.1"/>
    </source>
</evidence>
<dbReference type="RefSeq" id="WP_137642807.1">
    <property type="nucleotide sequence ID" value="NZ_BJEA01000011.1"/>
</dbReference>
<keyword evidence="3" id="KW-1185">Reference proteome</keyword>
<evidence type="ECO:0000313" key="3">
    <source>
        <dbReference type="Proteomes" id="UP001589691"/>
    </source>
</evidence>
<dbReference type="EMBL" id="JBHLZY010000001">
    <property type="protein sequence ID" value="MFB9768366.1"/>
    <property type="molecule type" value="Genomic_DNA"/>
</dbReference>
<comment type="caution">
    <text evidence="2">The sequence shown here is derived from an EMBL/GenBank/DDBJ whole genome shotgun (WGS) entry which is preliminary data.</text>
</comment>
<gene>
    <name evidence="2" type="ORF">ACFFLI_00545</name>
</gene>
<sequence length="150" mass="17138">MTFYSYNYLANQNSNHTLFQLAVISIIILIIGVLSLLWYRHKTDLKYRDLFVIMVLLLILLAGIQFNEWQTLRSSFSQKSQVTQIMNRVANEKGVAKTDVWANTSTVNSGLLIKVKDHIYNVTVNTDGNSYTLTRATPIQQPLHYVKGAK</sequence>
<reference evidence="2 3" key="1">
    <citation type="submission" date="2024-09" db="EMBL/GenBank/DDBJ databases">
        <authorList>
            <person name="Sun Q."/>
            <person name="Mori K."/>
        </authorList>
    </citation>
    <scope>NUCLEOTIDE SEQUENCE [LARGE SCALE GENOMIC DNA]</scope>
    <source>
        <strain evidence="2 3">TBRC 4576</strain>
    </source>
</reference>
<evidence type="ECO:0000256" key="1">
    <source>
        <dbReference type="SAM" id="Phobius"/>
    </source>
</evidence>
<organism evidence="2 3">
    <name type="scientific">Lactiplantibacillus modestisalitolerans</name>
    <dbReference type="NCBI Taxonomy" id="1457219"/>
    <lineage>
        <taxon>Bacteria</taxon>
        <taxon>Bacillati</taxon>
        <taxon>Bacillota</taxon>
        <taxon>Bacilli</taxon>
        <taxon>Lactobacillales</taxon>
        <taxon>Lactobacillaceae</taxon>
        <taxon>Lactiplantibacillus</taxon>
    </lineage>
</organism>
<dbReference type="InterPro" id="IPR021707">
    <property type="entry name" value="DUF3290"/>
</dbReference>
<protein>
    <submittedName>
        <fullName evidence="2">DUF3290 domain-containing protein</fullName>
    </submittedName>
</protein>
<name>A0ABV5WQH0_9LACO</name>
<dbReference type="Pfam" id="PF11694">
    <property type="entry name" value="DUF3290"/>
    <property type="match status" value="1"/>
</dbReference>
<accession>A0ABV5WQH0</accession>
<keyword evidence="1" id="KW-0472">Membrane</keyword>
<feature type="transmembrane region" description="Helical" evidence="1">
    <location>
        <begin position="50"/>
        <end position="66"/>
    </location>
</feature>
<dbReference type="Proteomes" id="UP001589691">
    <property type="component" value="Unassembled WGS sequence"/>
</dbReference>
<keyword evidence="1" id="KW-1133">Transmembrane helix</keyword>
<proteinExistence type="predicted"/>